<protein>
    <submittedName>
        <fullName evidence="1">Uncharacterized protein</fullName>
    </submittedName>
</protein>
<dbReference type="EMBL" id="CP001013">
    <property type="protein sequence ID" value="ACB35765.1"/>
    <property type="molecule type" value="Genomic_DNA"/>
</dbReference>
<dbReference type="HOGENOM" id="CLU_3345331_0_0_4"/>
<dbReference type="KEGG" id="lch:Lcho_3511"/>
<sequence>MYGYTHMEGSSEHFHEREFSDATTQCCGQAEWLHRFA</sequence>
<dbReference type="STRING" id="395495.Lcho_3511"/>
<name>B1Y3R2_LEPCP</name>
<accession>B1Y3R2</accession>
<organism evidence="1 2">
    <name type="scientific">Leptothrix cholodnii (strain ATCC 51168 / LMG 8142 / SP-6)</name>
    <name type="common">Leptothrix discophora (strain SP-6)</name>
    <dbReference type="NCBI Taxonomy" id="395495"/>
    <lineage>
        <taxon>Bacteria</taxon>
        <taxon>Pseudomonadati</taxon>
        <taxon>Pseudomonadota</taxon>
        <taxon>Betaproteobacteria</taxon>
        <taxon>Burkholderiales</taxon>
        <taxon>Sphaerotilaceae</taxon>
        <taxon>Leptothrix</taxon>
    </lineage>
</organism>
<evidence type="ECO:0000313" key="1">
    <source>
        <dbReference type="EMBL" id="ACB35765.1"/>
    </source>
</evidence>
<reference evidence="1 2" key="1">
    <citation type="submission" date="2008-03" db="EMBL/GenBank/DDBJ databases">
        <title>Complete sequence of Leptothrix cholodnii SP-6.</title>
        <authorList>
            <consortium name="US DOE Joint Genome Institute"/>
            <person name="Copeland A."/>
            <person name="Lucas S."/>
            <person name="Lapidus A."/>
            <person name="Glavina del Rio T."/>
            <person name="Dalin E."/>
            <person name="Tice H."/>
            <person name="Bruce D."/>
            <person name="Goodwin L."/>
            <person name="Pitluck S."/>
            <person name="Chertkov O."/>
            <person name="Brettin T."/>
            <person name="Detter J.C."/>
            <person name="Han C."/>
            <person name="Kuske C.R."/>
            <person name="Schmutz J."/>
            <person name="Larimer F."/>
            <person name="Land M."/>
            <person name="Hauser L."/>
            <person name="Kyrpides N."/>
            <person name="Lykidis A."/>
            <person name="Emerson D."/>
            <person name="Richardson P."/>
        </authorList>
    </citation>
    <scope>NUCLEOTIDE SEQUENCE [LARGE SCALE GENOMIC DNA]</scope>
    <source>
        <strain evidence="2">ATCC 51168 / LMG 8142 / SP-6</strain>
    </source>
</reference>
<proteinExistence type="predicted"/>
<gene>
    <name evidence="1" type="ordered locus">Lcho_3511</name>
</gene>
<evidence type="ECO:0000313" key="2">
    <source>
        <dbReference type="Proteomes" id="UP000001693"/>
    </source>
</evidence>
<dbReference type="Proteomes" id="UP000001693">
    <property type="component" value="Chromosome"/>
</dbReference>
<dbReference type="AlphaFoldDB" id="B1Y3R2"/>
<keyword evidence="2" id="KW-1185">Reference proteome</keyword>